<protein>
    <submittedName>
        <fullName evidence="1">Uncharacterized protein</fullName>
    </submittedName>
</protein>
<gene>
    <name evidence="1" type="ORF">KUCAC02_000307</name>
</gene>
<evidence type="ECO:0000313" key="2">
    <source>
        <dbReference type="Proteomes" id="UP001057452"/>
    </source>
</evidence>
<proteinExistence type="predicted"/>
<dbReference type="EMBL" id="CM043802">
    <property type="protein sequence ID" value="KAI4808242.1"/>
    <property type="molecule type" value="Genomic_DNA"/>
</dbReference>
<keyword evidence="2" id="KW-1185">Reference proteome</keyword>
<feature type="non-terminal residue" evidence="1">
    <location>
        <position position="117"/>
    </location>
</feature>
<comment type="caution">
    <text evidence="1">The sequence shown here is derived from an EMBL/GenBank/DDBJ whole genome shotgun (WGS) entry which is preliminary data.</text>
</comment>
<evidence type="ECO:0000313" key="1">
    <source>
        <dbReference type="EMBL" id="KAI4808242.1"/>
    </source>
</evidence>
<organism evidence="1 2">
    <name type="scientific">Chaenocephalus aceratus</name>
    <name type="common">Blackfin icefish</name>
    <name type="synonym">Chaenichthys aceratus</name>
    <dbReference type="NCBI Taxonomy" id="36190"/>
    <lineage>
        <taxon>Eukaryota</taxon>
        <taxon>Metazoa</taxon>
        <taxon>Chordata</taxon>
        <taxon>Craniata</taxon>
        <taxon>Vertebrata</taxon>
        <taxon>Euteleostomi</taxon>
        <taxon>Actinopterygii</taxon>
        <taxon>Neopterygii</taxon>
        <taxon>Teleostei</taxon>
        <taxon>Neoteleostei</taxon>
        <taxon>Acanthomorphata</taxon>
        <taxon>Eupercaria</taxon>
        <taxon>Perciformes</taxon>
        <taxon>Notothenioidei</taxon>
        <taxon>Channichthyidae</taxon>
        <taxon>Chaenocephalus</taxon>
    </lineage>
</organism>
<reference evidence="1" key="1">
    <citation type="submission" date="2022-05" db="EMBL/GenBank/DDBJ databases">
        <title>Chromosome-level genome of Chaenocephalus aceratus.</title>
        <authorList>
            <person name="Park H."/>
        </authorList>
    </citation>
    <scope>NUCLEOTIDE SEQUENCE</scope>
    <source>
        <strain evidence="1">KU_202001</strain>
    </source>
</reference>
<accession>A0ACB9W562</accession>
<sequence length="117" mass="12878">SLLHRAPNKEALHTRLRPRGSGLVVRGTRAHSRCPPSPLLEEKGFSANAHNGMQPKPLALYLACSQKKLPEARGKGGGGGSGSDWQMTMNRCNRLKLLYLLPSPLLSGQLRLWEERT</sequence>
<feature type="non-terminal residue" evidence="1">
    <location>
        <position position="1"/>
    </location>
</feature>
<dbReference type="Proteomes" id="UP001057452">
    <property type="component" value="Chromosome 18"/>
</dbReference>
<name>A0ACB9W562_CHAAC</name>